<comment type="similarity">
    <text evidence="1">Belongs to the histone deacetylase family.</text>
</comment>
<evidence type="ECO:0000313" key="4">
    <source>
        <dbReference type="Proteomes" id="UP000219036"/>
    </source>
</evidence>
<gene>
    <name evidence="3" type="ORF">SAMN06265182_0827</name>
</gene>
<sequence>MKRVGYIYDDIYLKHDTGEGHPESPNRLVAINEYVDLIKEKLIIIKPRRATAKDVALVHDQYYPQEIMDLCSAGGTYLDPDTRCSIFSYEAALYAVGAGLEAVDRIKRGEVDRVFAAVRPPGHHAEYSKAMGFCIFNNIAIAARYAQKQGFEKVFIIDFDAHHGNGTQKAFYEDDTVFYFSTHEYPFYPGTGSKEEKGTGKGYGYTYNVPLPAGTGDDVYEKVYSEELPPLIDNFDPDIIMVSAGYDLHMDDPLTYLEVSTEGIGKIVENILKTKDVPFLFMLEGGYNLIALGESVKLTIEKMLEI</sequence>
<keyword evidence="4" id="KW-1185">Reference proteome</keyword>
<feature type="domain" description="Histone deacetylase" evidence="2">
    <location>
        <begin position="21"/>
        <end position="302"/>
    </location>
</feature>
<organism evidence="3 4">
    <name type="scientific">Persephonella hydrogeniphila</name>
    <dbReference type="NCBI Taxonomy" id="198703"/>
    <lineage>
        <taxon>Bacteria</taxon>
        <taxon>Pseudomonadati</taxon>
        <taxon>Aquificota</taxon>
        <taxon>Aquificia</taxon>
        <taxon>Aquificales</taxon>
        <taxon>Hydrogenothermaceae</taxon>
        <taxon>Persephonella</taxon>
    </lineage>
</organism>
<dbReference type="Pfam" id="PF00850">
    <property type="entry name" value="Hist_deacetyl"/>
    <property type="match status" value="1"/>
</dbReference>
<dbReference type="CDD" id="cd09992">
    <property type="entry name" value="HDAC_classII"/>
    <property type="match status" value="1"/>
</dbReference>
<protein>
    <submittedName>
        <fullName evidence="3">Acetoin utilization deacetylase AcuC</fullName>
    </submittedName>
</protein>
<dbReference type="AlphaFoldDB" id="A0A285NDA1"/>
<dbReference type="InterPro" id="IPR023801">
    <property type="entry name" value="His_deacetylse_dom"/>
</dbReference>
<dbReference type="SUPFAM" id="SSF52768">
    <property type="entry name" value="Arginase/deacetylase"/>
    <property type="match status" value="1"/>
</dbReference>
<dbReference type="InterPro" id="IPR023696">
    <property type="entry name" value="Ureohydrolase_dom_sf"/>
</dbReference>
<name>A0A285NDA1_9AQUI</name>
<dbReference type="PANTHER" id="PTHR10625:SF10">
    <property type="entry name" value="HISTONE DEACETYLASE HDAC1"/>
    <property type="match status" value="1"/>
</dbReference>
<evidence type="ECO:0000259" key="2">
    <source>
        <dbReference type="Pfam" id="PF00850"/>
    </source>
</evidence>
<reference evidence="4" key="1">
    <citation type="submission" date="2017-09" db="EMBL/GenBank/DDBJ databases">
        <authorList>
            <person name="Varghese N."/>
            <person name="Submissions S."/>
        </authorList>
    </citation>
    <scope>NUCLEOTIDE SEQUENCE [LARGE SCALE GENOMIC DNA]</scope>
    <source>
        <strain evidence="4">DSM 15103</strain>
    </source>
</reference>
<dbReference type="EMBL" id="OBEI01000002">
    <property type="protein sequence ID" value="SNZ06873.1"/>
    <property type="molecule type" value="Genomic_DNA"/>
</dbReference>
<dbReference type="OrthoDB" id="9808367at2"/>
<dbReference type="PANTHER" id="PTHR10625">
    <property type="entry name" value="HISTONE DEACETYLASE HDAC1-RELATED"/>
    <property type="match status" value="1"/>
</dbReference>
<dbReference type="GO" id="GO:0040029">
    <property type="term" value="P:epigenetic regulation of gene expression"/>
    <property type="evidence" value="ECO:0007669"/>
    <property type="project" value="TreeGrafter"/>
</dbReference>
<dbReference type="InterPro" id="IPR037138">
    <property type="entry name" value="His_deacetylse_dom_sf"/>
</dbReference>
<dbReference type="PRINTS" id="PR01270">
    <property type="entry name" value="HDASUPER"/>
</dbReference>
<evidence type="ECO:0000313" key="3">
    <source>
        <dbReference type="EMBL" id="SNZ06873.1"/>
    </source>
</evidence>
<dbReference type="Proteomes" id="UP000219036">
    <property type="component" value="Unassembled WGS sequence"/>
</dbReference>
<proteinExistence type="inferred from homology"/>
<dbReference type="InterPro" id="IPR000286">
    <property type="entry name" value="HDACs"/>
</dbReference>
<evidence type="ECO:0000256" key="1">
    <source>
        <dbReference type="ARBA" id="ARBA00005947"/>
    </source>
</evidence>
<accession>A0A285NDA1</accession>
<dbReference type="RefSeq" id="WP_097000001.1">
    <property type="nucleotide sequence ID" value="NZ_OBEI01000002.1"/>
</dbReference>
<dbReference type="Gene3D" id="3.40.800.20">
    <property type="entry name" value="Histone deacetylase domain"/>
    <property type="match status" value="1"/>
</dbReference>
<dbReference type="GO" id="GO:0004407">
    <property type="term" value="F:histone deacetylase activity"/>
    <property type="evidence" value="ECO:0007669"/>
    <property type="project" value="TreeGrafter"/>
</dbReference>